<evidence type="ECO:0000313" key="7">
    <source>
        <dbReference type="EMBL" id="KAG2484458.1"/>
    </source>
</evidence>
<evidence type="ECO:0000256" key="1">
    <source>
        <dbReference type="ARBA" id="ARBA00005591"/>
    </source>
</evidence>
<keyword evidence="8" id="KW-1185">Reference proteome</keyword>
<gene>
    <name evidence="7" type="ORF">HYH03_016695</name>
</gene>
<feature type="domain" description="Peptide methionine sulphoxide reductase MsrA" evidence="6">
    <location>
        <begin position="163"/>
        <end position="314"/>
    </location>
</feature>
<accession>A0A835XI09</accession>
<feature type="region of interest" description="Disordered" evidence="5">
    <location>
        <begin position="120"/>
        <end position="159"/>
    </location>
</feature>
<protein>
    <recommendedName>
        <fullName evidence="2">peptide-methionine (S)-S-oxide reductase</fullName>
        <ecNumber evidence="2">1.8.4.11</ecNumber>
    </recommendedName>
    <alternativeName>
        <fullName evidence="4">Peptide-methionine (S)-S-oxide reductase</fullName>
    </alternativeName>
</protein>
<dbReference type="Proteomes" id="UP000612055">
    <property type="component" value="Unassembled WGS sequence"/>
</dbReference>
<name>A0A835XI09_9CHLO</name>
<keyword evidence="3" id="KW-0560">Oxidoreductase</keyword>
<evidence type="ECO:0000313" key="8">
    <source>
        <dbReference type="Proteomes" id="UP000612055"/>
    </source>
</evidence>
<dbReference type="Gene3D" id="3.30.1060.10">
    <property type="entry name" value="Peptide methionine sulphoxide reductase MsrA"/>
    <property type="match status" value="1"/>
</dbReference>
<dbReference type="EMBL" id="JAEHOE010000149">
    <property type="protein sequence ID" value="KAG2484458.1"/>
    <property type="molecule type" value="Genomic_DNA"/>
</dbReference>
<comment type="similarity">
    <text evidence="1">Belongs to the MsrA Met sulfoxide reductase family.</text>
</comment>
<dbReference type="SUPFAM" id="SSF55068">
    <property type="entry name" value="Peptide methionine sulfoxide reductase"/>
    <property type="match status" value="1"/>
</dbReference>
<evidence type="ECO:0000256" key="4">
    <source>
        <dbReference type="ARBA" id="ARBA00030643"/>
    </source>
</evidence>
<dbReference type="GO" id="GO:0008113">
    <property type="term" value="F:peptide-methionine (S)-S-oxide reductase activity"/>
    <property type="evidence" value="ECO:0007669"/>
    <property type="project" value="UniProtKB-EC"/>
</dbReference>
<comment type="caution">
    <text evidence="7">The sequence shown here is derived from an EMBL/GenBank/DDBJ whole genome shotgun (WGS) entry which is preliminary data.</text>
</comment>
<dbReference type="AlphaFoldDB" id="A0A835XI09"/>
<dbReference type="NCBIfam" id="TIGR00401">
    <property type="entry name" value="msrA"/>
    <property type="match status" value="1"/>
</dbReference>
<evidence type="ECO:0000256" key="5">
    <source>
        <dbReference type="SAM" id="MobiDB-lite"/>
    </source>
</evidence>
<reference evidence="7" key="1">
    <citation type="journal article" date="2020" name="bioRxiv">
        <title>Comparative genomics of Chlamydomonas.</title>
        <authorList>
            <person name="Craig R.J."/>
            <person name="Hasan A.R."/>
            <person name="Ness R.W."/>
            <person name="Keightley P.D."/>
        </authorList>
    </citation>
    <scope>NUCLEOTIDE SEQUENCE</scope>
    <source>
        <strain evidence="7">CCAP 11/70</strain>
    </source>
</reference>
<dbReference type="OrthoDB" id="77405at2759"/>
<evidence type="ECO:0000259" key="6">
    <source>
        <dbReference type="Pfam" id="PF01625"/>
    </source>
</evidence>
<dbReference type="Pfam" id="PF01625">
    <property type="entry name" value="PMSR"/>
    <property type="match status" value="1"/>
</dbReference>
<dbReference type="InterPro" id="IPR036509">
    <property type="entry name" value="Met_Sox_Rdtase_MsrA_sf"/>
</dbReference>
<dbReference type="InterPro" id="IPR002569">
    <property type="entry name" value="Met_Sox_Rdtase_MsrA_dom"/>
</dbReference>
<dbReference type="PANTHER" id="PTHR43774:SF1">
    <property type="entry name" value="PEPTIDE METHIONINE SULFOXIDE REDUCTASE MSRA 2"/>
    <property type="match status" value="1"/>
</dbReference>
<proteinExistence type="inferred from homology"/>
<feature type="compositionally biased region" description="Low complexity" evidence="5">
    <location>
        <begin position="120"/>
        <end position="157"/>
    </location>
</feature>
<evidence type="ECO:0000256" key="2">
    <source>
        <dbReference type="ARBA" id="ARBA00012502"/>
    </source>
</evidence>
<dbReference type="PANTHER" id="PTHR43774">
    <property type="entry name" value="PEPTIDE METHIONINE SULFOXIDE REDUCTASE"/>
    <property type="match status" value="1"/>
</dbReference>
<organism evidence="7 8">
    <name type="scientific">Edaphochlamys debaryana</name>
    <dbReference type="NCBI Taxonomy" id="47281"/>
    <lineage>
        <taxon>Eukaryota</taxon>
        <taxon>Viridiplantae</taxon>
        <taxon>Chlorophyta</taxon>
        <taxon>core chlorophytes</taxon>
        <taxon>Chlorophyceae</taxon>
        <taxon>CS clade</taxon>
        <taxon>Chlamydomonadales</taxon>
        <taxon>Chlamydomonadales incertae sedis</taxon>
        <taxon>Edaphochlamys</taxon>
    </lineage>
</organism>
<dbReference type="HAMAP" id="MF_01401">
    <property type="entry name" value="MsrA"/>
    <property type="match status" value="1"/>
</dbReference>
<evidence type="ECO:0000256" key="3">
    <source>
        <dbReference type="ARBA" id="ARBA00023002"/>
    </source>
</evidence>
<sequence>MRLAVHNRGGHSLRAVRGQRARPRLPSLVVRRSGREDVAALNSGKDFNEELSGEANTMVTDVMGIDRTPELLMWLFSGGKEDGAEASAEQLAPASATAAGAAAAAPLAMAPALAFAGSGAAAPSSSPAPAPSSSSSSGAASPPAAAAASGSEPGPSGRRTELATVGGGCFWCFEACYLELQGVVSVTSGYAGGTTVNPTYKQVLTKKTGHAEVVQIEYDPSVLSYRDILQIFMSLHDPTTPNRSGNDVGPQYRSIILTHGPEQEAVAKQVVAEANKDLWFFQRVVTEVKPLQVFYPAEAYHQRYFARNPSQPYCAMVVAPKLLVGWVEARGGGAGGKREGQARGRGGPYRAMVVAPKLLEFRRKYGKLRKDAQAEALL</sequence>
<dbReference type="EC" id="1.8.4.11" evidence="2"/>